<dbReference type="InterPro" id="IPR012309">
    <property type="entry name" value="DNA_ligase_ATP-dep_C"/>
</dbReference>
<dbReference type="GO" id="GO:0071897">
    <property type="term" value="P:DNA biosynthetic process"/>
    <property type="evidence" value="ECO:0007669"/>
    <property type="project" value="InterPro"/>
</dbReference>
<protein>
    <recommendedName>
        <fullName evidence="15">DNA ligase</fullName>
        <ecNumber evidence="15">6.5.1.1</ecNumber>
    </recommendedName>
</protein>
<dbReference type="AlphaFoldDB" id="A0A067MC12"/>
<dbReference type="SUPFAM" id="SSF50249">
    <property type="entry name" value="Nucleic acid-binding proteins"/>
    <property type="match status" value="1"/>
</dbReference>
<dbReference type="GO" id="GO:0006303">
    <property type="term" value="P:double-strand break repair via nonhomologous end joining"/>
    <property type="evidence" value="ECO:0007669"/>
    <property type="project" value="TreeGrafter"/>
</dbReference>
<dbReference type="SUPFAM" id="SSF117018">
    <property type="entry name" value="ATP-dependent DNA ligase DNA-binding domain"/>
    <property type="match status" value="1"/>
</dbReference>
<dbReference type="GO" id="GO:0032807">
    <property type="term" value="C:DNA ligase IV complex"/>
    <property type="evidence" value="ECO:0007669"/>
    <property type="project" value="TreeGrafter"/>
</dbReference>
<keyword evidence="6" id="KW-0677">Repeat</keyword>
<evidence type="ECO:0000256" key="16">
    <source>
        <dbReference type="RuleBase" id="RU004196"/>
    </source>
</evidence>
<dbReference type="PANTHER" id="PTHR45997:SF1">
    <property type="entry name" value="DNA LIGASE 4"/>
    <property type="match status" value="1"/>
</dbReference>
<keyword evidence="21" id="KW-1185">Reference proteome</keyword>
<organism evidence="20 21">
    <name type="scientific">Botryobasidium botryosum (strain FD-172 SS1)</name>
    <dbReference type="NCBI Taxonomy" id="930990"/>
    <lineage>
        <taxon>Eukaryota</taxon>
        <taxon>Fungi</taxon>
        <taxon>Dikarya</taxon>
        <taxon>Basidiomycota</taxon>
        <taxon>Agaricomycotina</taxon>
        <taxon>Agaricomycetes</taxon>
        <taxon>Cantharellales</taxon>
        <taxon>Botryobasidiaceae</taxon>
        <taxon>Botryobasidium</taxon>
    </lineage>
</organism>
<dbReference type="SMART" id="SM00292">
    <property type="entry name" value="BRCT"/>
    <property type="match status" value="2"/>
</dbReference>
<evidence type="ECO:0000313" key="21">
    <source>
        <dbReference type="Proteomes" id="UP000027195"/>
    </source>
</evidence>
<evidence type="ECO:0000256" key="12">
    <source>
        <dbReference type="ARBA" id="ARBA00023204"/>
    </source>
</evidence>
<dbReference type="OrthoDB" id="151490at2759"/>
<comment type="cofactor">
    <cofactor evidence="1">
        <name>Mg(2+)</name>
        <dbReference type="ChEBI" id="CHEBI:18420"/>
    </cofactor>
</comment>
<keyword evidence="8 15" id="KW-0227">DNA damage</keyword>
<feature type="region of interest" description="Disordered" evidence="17">
    <location>
        <begin position="830"/>
        <end position="880"/>
    </location>
</feature>
<dbReference type="InterPro" id="IPR012310">
    <property type="entry name" value="DNA_ligase_ATP-dep_cent"/>
</dbReference>
<keyword evidence="9 15" id="KW-0067">ATP-binding</keyword>
<dbReference type="Pfam" id="PF16589">
    <property type="entry name" value="BRCT_2"/>
    <property type="match status" value="2"/>
</dbReference>
<evidence type="ECO:0000259" key="19">
    <source>
        <dbReference type="PROSITE" id="PS50172"/>
    </source>
</evidence>
<dbReference type="Gene3D" id="1.10.3260.10">
    <property type="entry name" value="DNA ligase, ATP-dependent, N-terminal domain"/>
    <property type="match status" value="1"/>
</dbReference>
<keyword evidence="4 15" id="KW-0436">Ligase</keyword>
<dbReference type="InterPro" id="IPR044125">
    <property type="entry name" value="Adenylation_DNA_ligase_IV"/>
</dbReference>
<dbReference type="EC" id="6.5.1.1" evidence="15"/>
<dbReference type="InterPro" id="IPR029710">
    <property type="entry name" value="LIG4"/>
</dbReference>
<dbReference type="GO" id="GO:0006297">
    <property type="term" value="P:nucleotide-excision repair, DNA gap filling"/>
    <property type="evidence" value="ECO:0007669"/>
    <property type="project" value="TreeGrafter"/>
</dbReference>
<dbReference type="InterPro" id="IPR001357">
    <property type="entry name" value="BRCT_dom"/>
</dbReference>
<dbReference type="Proteomes" id="UP000027195">
    <property type="component" value="Unassembled WGS sequence"/>
</dbReference>
<comment type="subcellular location">
    <subcellularLocation>
        <location evidence="2">Nucleus</location>
    </subcellularLocation>
</comment>
<dbReference type="InterPro" id="IPR036420">
    <property type="entry name" value="BRCT_dom_sf"/>
</dbReference>
<evidence type="ECO:0000256" key="14">
    <source>
        <dbReference type="ARBA" id="ARBA00034003"/>
    </source>
</evidence>
<feature type="compositionally biased region" description="Acidic residues" evidence="17">
    <location>
        <begin position="844"/>
        <end position="865"/>
    </location>
</feature>
<proteinExistence type="inferred from homology"/>
<comment type="similarity">
    <text evidence="3 16">Belongs to the ATP-dependent DNA ligase family.</text>
</comment>
<keyword evidence="13" id="KW-0539">Nucleus</keyword>
<dbReference type="PANTHER" id="PTHR45997">
    <property type="entry name" value="DNA LIGASE 4"/>
    <property type="match status" value="1"/>
</dbReference>
<dbReference type="FunCoup" id="A0A067MC12">
    <property type="interactions" value="256"/>
</dbReference>
<evidence type="ECO:0000313" key="20">
    <source>
        <dbReference type="EMBL" id="KDQ13109.1"/>
    </source>
</evidence>
<keyword evidence="7 15" id="KW-0547">Nucleotide-binding</keyword>
<dbReference type="NCBIfam" id="TIGR00574">
    <property type="entry name" value="dnl1"/>
    <property type="match status" value="1"/>
</dbReference>
<dbReference type="CDD" id="cd07968">
    <property type="entry name" value="OBF_DNA_ligase_IV"/>
    <property type="match status" value="1"/>
</dbReference>
<dbReference type="GO" id="GO:0005524">
    <property type="term" value="F:ATP binding"/>
    <property type="evidence" value="ECO:0007669"/>
    <property type="project" value="UniProtKB-KW"/>
</dbReference>
<dbReference type="PROSITE" id="PS00697">
    <property type="entry name" value="DNA_LIGASE_A1"/>
    <property type="match status" value="1"/>
</dbReference>
<dbReference type="Pfam" id="PF04675">
    <property type="entry name" value="DNA_ligase_A_N"/>
    <property type="match status" value="1"/>
</dbReference>
<dbReference type="InterPro" id="IPR016059">
    <property type="entry name" value="DNA_ligase_ATP-dep_CS"/>
</dbReference>
<feature type="domain" description="ATP-dependent DNA ligase family profile" evidence="18">
    <location>
        <begin position="384"/>
        <end position="519"/>
    </location>
</feature>
<keyword evidence="11 15" id="KW-0233">DNA recombination</keyword>
<evidence type="ECO:0000256" key="17">
    <source>
        <dbReference type="SAM" id="MobiDB-lite"/>
    </source>
</evidence>
<name>A0A067MC12_BOTB1</name>
<dbReference type="GO" id="GO:0003910">
    <property type="term" value="F:DNA ligase (ATP) activity"/>
    <property type="evidence" value="ECO:0007669"/>
    <property type="project" value="UniProtKB-EC"/>
</dbReference>
<evidence type="ECO:0000256" key="6">
    <source>
        <dbReference type="ARBA" id="ARBA00022737"/>
    </source>
</evidence>
<feature type="domain" description="BRCT" evidence="19">
    <location>
        <begin position="913"/>
        <end position="1024"/>
    </location>
</feature>
<dbReference type="EMBL" id="KL198046">
    <property type="protein sequence ID" value="KDQ13109.1"/>
    <property type="molecule type" value="Genomic_DNA"/>
</dbReference>
<dbReference type="Gene3D" id="3.30.470.30">
    <property type="entry name" value="DNA ligase/mRNA capping enzyme"/>
    <property type="match status" value="1"/>
</dbReference>
<dbReference type="InterPro" id="IPR036599">
    <property type="entry name" value="DNA_ligase_N_sf"/>
</dbReference>
<dbReference type="InterPro" id="IPR000977">
    <property type="entry name" value="DNA_ligase_ATP-dep"/>
</dbReference>
<dbReference type="GO" id="GO:0006310">
    <property type="term" value="P:DNA recombination"/>
    <property type="evidence" value="ECO:0007669"/>
    <property type="project" value="UniProtKB-KW"/>
</dbReference>
<dbReference type="SUPFAM" id="SSF52113">
    <property type="entry name" value="BRCT domain"/>
    <property type="match status" value="2"/>
</dbReference>
<dbReference type="InterPro" id="IPR012308">
    <property type="entry name" value="DNA_ligase_ATP-dep_N"/>
</dbReference>
<dbReference type="CDD" id="cd07903">
    <property type="entry name" value="Adenylation_DNA_ligase_IV"/>
    <property type="match status" value="1"/>
</dbReference>
<evidence type="ECO:0000256" key="5">
    <source>
        <dbReference type="ARBA" id="ARBA00022723"/>
    </source>
</evidence>
<evidence type="ECO:0000256" key="7">
    <source>
        <dbReference type="ARBA" id="ARBA00022741"/>
    </source>
</evidence>
<evidence type="ECO:0000256" key="8">
    <source>
        <dbReference type="ARBA" id="ARBA00022763"/>
    </source>
</evidence>
<feature type="region of interest" description="Disordered" evidence="17">
    <location>
        <begin position="1"/>
        <end position="36"/>
    </location>
</feature>
<evidence type="ECO:0000256" key="15">
    <source>
        <dbReference type="RuleBase" id="RU000617"/>
    </source>
</evidence>
<dbReference type="GO" id="GO:0003677">
    <property type="term" value="F:DNA binding"/>
    <property type="evidence" value="ECO:0007669"/>
    <property type="project" value="InterPro"/>
</dbReference>
<evidence type="ECO:0000256" key="10">
    <source>
        <dbReference type="ARBA" id="ARBA00022842"/>
    </source>
</evidence>
<keyword evidence="12 15" id="KW-0234">DNA repair</keyword>
<dbReference type="Pfam" id="PF04679">
    <property type="entry name" value="DNA_ligase_A_C"/>
    <property type="match status" value="1"/>
</dbReference>
<feature type="domain" description="BRCT" evidence="19">
    <location>
        <begin position="677"/>
        <end position="771"/>
    </location>
</feature>
<keyword evidence="5" id="KW-0479">Metal-binding</keyword>
<evidence type="ECO:0000256" key="1">
    <source>
        <dbReference type="ARBA" id="ARBA00001946"/>
    </source>
</evidence>
<evidence type="ECO:0000256" key="11">
    <source>
        <dbReference type="ARBA" id="ARBA00023172"/>
    </source>
</evidence>
<evidence type="ECO:0000256" key="3">
    <source>
        <dbReference type="ARBA" id="ARBA00007572"/>
    </source>
</evidence>
<dbReference type="Pfam" id="PF01068">
    <property type="entry name" value="DNA_ligase_A_M"/>
    <property type="match status" value="1"/>
</dbReference>
<feature type="compositionally biased region" description="Polar residues" evidence="17">
    <location>
        <begin position="1"/>
        <end position="12"/>
    </location>
</feature>
<evidence type="ECO:0000256" key="9">
    <source>
        <dbReference type="ARBA" id="ARBA00022840"/>
    </source>
</evidence>
<dbReference type="PROSITE" id="PS50160">
    <property type="entry name" value="DNA_LIGASE_A3"/>
    <property type="match status" value="1"/>
</dbReference>
<dbReference type="GO" id="GO:0046872">
    <property type="term" value="F:metal ion binding"/>
    <property type="evidence" value="ECO:0007669"/>
    <property type="project" value="UniProtKB-KW"/>
</dbReference>
<evidence type="ECO:0000259" key="18">
    <source>
        <dbReference type="PROSITE" id="PS50160"/>
    </source>
</evidence>
<comment type="catalytic activity">
    <reaction evidence="14 15">
        <text>ATP + (deoxyribonucleotide)n-3'-hydroxyl + 5'-phospho-(deoxyribonucleotide)m = (deoxyribonucleotide)n+m + AMP + diphosphate.</text>
        <dbReference type="EC" id="6.5.1.1"/>
    </reaction>
</comment>
<dbReference type="InterPro" id="IPR012340">
    <property type="entry name" value="NA-bd_OB-fold"/>
</dbReference>
<dbReference type="Gene3D" id="3.40.50.10190">
    <property type="entry name" value="BRCT domain"/>
    <property type="match status" value="2"/>
</dbReference>
<evidence type="ECO:0000256" key="4">
    <source>
        <dbReference type="ARBA" id="ARBA00022598"/>
    </source>
</evidence>
<reference evidence="21" key="1">
    <citation type="journal article" date="2014" name="Proc. Natl. Acad. Sci. U.S.A.">
        <title>Extensive sampling of basidiomycete genomes demonstrates inadequacy of the white-rot/brown-rot paradigm for wood decay fungi.</title>
        <authorList>
            <person name="Riley R."/>
            <person name="Salamov A.A."/>
            <person name="Brown D.W."/>
            <person name="Nagy L.G."/>
            <person name="Floudas D."/>
            <person name="Held B.W."/>
            <person name="Levasseur A."/>
            <person name="Lombard V."/>
            <person name="Morin E."/>
            <person name="Otillar R."/>
            <person name="Lindquist E.A."/>
            <person name="Sun H."/>
            <person name="LaButti K.M."/>
            <person name="Schmutz J."/>
            <person name="Jabbour D."/>
            <person name="Luo H."/>
            <person name="Baker S.E."/>
            <person name="Pisabarro A.G."/>
            <person name="Walton J.D."/>
            <person name="Blanchette R.A."/>
            <person name="Henrissat B."/>
            <person name="Martin F."/>
            <person name="Cullen D."/>
            <person name="Hibbett D.S."/>
            <person name="Grigoriev I.V."/>
        </authorList>
    </citation>
    <scope>NUCLEOTIDE SEQUENCE [LARGE SCALE GENOMIC DNA]</scope>
    <source>
        <strain evidence="21">FD-172 SS1</strain>
    </source>
</reference>
<dbReference type="Gene3D" id="2.40.50.140">
    <property type="entry name" value="Nucleic acid-binding proteins"/>
    <property type="match status" value="1"/>
</dbReference>
<evidence type="ECO:0000256" key="2">
    <source>
        <dbReference type="ARBA" id="ARBA00004123"/>
    </source>
</evidence>
<accession>A0A067MC12</accession>
<dbReference type="PROSITE" id="PS50172">
    <property type="entry name" value="BRCT"/>
    <property type="match status" value="2"/>
</dbReference>
<dbReference type="STRING" id="930990.A0A067MC12"/>
<sequence length="1024" mass="115585">MSSQYTQESRPTSPVPLAQDDVPAERPPHLAPHGSSPQLGILVGLFEALRKERRLDKRKGLLSHWFNKWRNEVGPDLYPVIRLILPQKDRERPVYGLKEQALAKCFIAALGLDEKAPDAQRVIRWKQPTKENKTAGDFPTVLYEVMSLRSSVVVGSPAHSMPIDELNDLLDELSKDKTKETHARIIRQLTNKCTPEEVRWIVRVILKDLVISVKENTVFSVFHPDAIDLFNSCSDLKKICYDLADPTKRLKNDEMDVSLFRPFQPMLCKRPKGIPDSVKLMGGGKFIIEEKLDGERMQLHKRGDQYFYCSRKAKDYTYLYGSDATTGALTPYIHDYAFDPRVKNVILDGEMLVWDPLLEKYLGFGTLKTHALDKSPGPDKPRPCFKVFDVLYIDIEGSERASSALTNVALKNRKKTLRSFGLFNEVKGRFEFVLEKEGSTAQDVENQLQQVVETRGEGLVLKTPLSKYLLGGRENSWVKIKPEYMDDMGESVDVLVVGGNWGKGKRGGKISALICAVSDPENLSKTGKEYLTFVRIGTGLSYSDYEWVSKKNWQDFDKTKPPSWLQVSDSTSTEDKGDVYLDPEDSFILTVKAASITPSSMYGCAVTMRFPRCQRIRYERTYEDTMTYRELLQLRADGSSKRKMDEKKKATKKRKTNKAKVVLSDTYQGASVDGVEVESNLFEGMTFLVLPESSSKPKFPKAELEKMIFAHGGDFCQVLQGAEAPTIVYGGINKTPQVNHAIRRGLDIIRPQWVADCVAKDRILELQTKYVFYSTQEIDDGTDEEEEEEPTEAAGTAEMNVSQPEDIPPSVAESQYPEWYKIGEGVSAADVTASTIRDSRPDPESETESEPDLFEQEDEKDDESWDVILHGDPSHDTDGEVTASMSQLDVYPDDSVTISDVTMGESEAAMHYDENAIFKHLCFYLDTPENAERNNMIVTSTQRAAIETDFQTTAQKITQNGGTLTNDLGEGKLTHVIVDRRDKSRRKELLLRTARPKRRHLVLAEFIATCIEEDTLLDEDSFAP</sequence>
<dbReference type="InParanoid" id="A0A067MC12"/>
<feature type="region of interest" description="Disordered" evidence="17">
    <location>
        <begin position="777"/>
        <end position="811"/>
    </location>
</feature>
<dbReference type="SUPFAM" id="SSF56091">
    <property type="entry name" value="DNA ligase/mRNA capping enzyme, catalytic domain"/>
    <property type="match status" value="1"/>
</dbReference>
<evidence type="ECO:0000256" key="13">
    <source>
        <dbReference type="ARBA" id="ARBA00023242"/>
    </source>
</evidence>
<feature type="compositionally biased region" description="Acidic residues" evidence="17">
    <location>
        <begin position="777"/>
        <end position="791"/>
    </location>
</feature>
<dbReference type="HOGENOM" id="CLU_004844_1_0_1"/>
<keyword evidence="10" id="KW-0460">Magnesium</keyword>
<gene>
    <name evidence="20" type="ORF">BOTBODRAFT_33972</name>
</gene>